<sequence length="188" mass="21177">MDQGTNQNISAKEAYDKRKKDKGRDKITPNIKNILLWAQRIVGLILFVGAIVGGIWFIVNKTSVGHFSPLSTCITSEKYHIHSHLVIKINGQEQPVPGNVGTLPCVLPIHTHENDGRLHVENDFPFDATLGEFFGVWKKTFNRDQLLDSKADDSHEIVMTVDNQPSDAYGNLVLKDGQEIVIEYREKK</sequence>
<feature type="transmembrane region" description="Helical" evidence="2">
    <location>
        <begin position="34"/>
        <end position="59"/>
    </location>
</feature>
<feature type="compositionally biased region" description="Basic and acidic residues" evidence="1">
    <location>
        <begin position="13"/>
        <end position="23"/>
    </location>
</feature>
<reference evidence="3 4" key="1">
    <citation type="journal article" date="2016" name="Nat. Commun.">
        <title>Thousands of microbial genomes shed light on interconnected biogeochemical processes in an aquifer system.</title>
        <authorList>
            <person name="Anantharaman K."/>
            <person name="Brown C.T."/>
            <person name="Hug L.A."/>
            <person name="Sharon I."/>
            <person name="Castelle C.J."/>
            <person name="Probst A.J."/>
            <person name="Thomas B.C."/>
            <person name="Singh A."/>
            <person name="Wilkins M.J."/>
            <person name="Karaoz U."/>
            <person name="Brodie E.L."/>
            <person name="Williams K.H."/>
            <person name="Hubbard S.S."/>
            <person name="Banfield J.F."/>
        </authorList>
    </citation>
    <scope>NUCLEOTIDE SEQUENCE [LARGE SCALE GENOMIC DNA]</scope>
</reference>
<organism evidence="3 4">
    <name type="scientific">Candidatus Terrybacteria bacterium RIFCSPHIGHO2_01_FULL_43_35</name>
    <dbReference type="NCBI Taxonomy" id="1802361"/>
    <lineage>
        <taxon>Bacteria</taxon>
        <taxon>Candidatus Terryibacteriota</taxon>
    </lineage>
</organism>
<proteinExistence type="predicted"/>
<name>A0A1G2PFJ8_9BACT</name>
<accession>A0A1G2PFJ8</accession>
<evidence type="ECO:0000256" key="2">
    <source>
        <dbReference type="SAM" id="Phobius"/>
    </source>
</evidence>
<dbReference type="AlphaFoldDB" id="A0A1G2PFJ8"/>
<evidence type="ECO:0000313" key="4">
    <source>
        <dbReference type="Proteomes" id="UP000178869"/>
    </source>
</evidence>
<keyword evidence="2" id="KW-0812">Transmembrane</keyword>
<dbReference type="EMBL" id="MHSR01000008">
    <property type="protein sequence ID" value="OHA47115.1"/>
    <property type="molecule type" value="Genomic_DNA"/>
</dbReference>
<protein>
    <submittedName>
        <fullName evidence="3">Uncharacterized protein</fullName>
    </submittedName>
</protein>
<gene>
    <name evidence="3" type="ORF">A2828_04085</name>
</gene>
<feature type="region of interest" description="Disordered" evidence="1">
    <location>
        <begin position="1"/>
        <end position="23"/>
    </location>
</feature>
<feature type="compositionally biased region" description="Polar residues" evidence="1">
    <location>
        <begin position="1"/>
        <end position="10"/>
    </location>
</feature>
<evidence type="ECO:0000256" key="1">
    <source>
        <dbReference type="SAM" id="MobiDB-lite"/>
    </source>
</evidence>
<comment type="caution">
    <text evidence="3">The sequence shown here is derived from an EMBL/GenBank/DDBJ whole genome shotgun (WGS) entry which is preliminary data.</text>
</comment>
<keyword evidence="2" id="KW-0472">Membrane</keyword>
<dbReference type="Proteomes" id="UP000178869">
    <property type="component" value="Unassembled WGS sequence"/>
</dbReference>
<keyword evidence="2" id="KW-1133">Transmembrane helix</keyword>
<evidence type="ECO:0000313" key="3">
    <source>
        <dbReference type="EMBL" id="OHA47115.1"/>
    </source>
</evidence>